<evidence type="ECO:0008006" key="11">
    <source>
        <dbReference type="Google" id="ProtNLM"/>
    </source>
</evidence>
<organism evidence="9 10">
    <name type="scientific">Fulvimarina pelagi HTCC2506</name>
    <dbReference type="NCBI Taxonomy" id="314231"/>
    <lineage>
        <taxon>Bacteria</taxon>
        <taxon>Pseudomonadati</taxon>
        <taxon>Pseudomonadota</taxon>
        <taxon>Alphaproteobacteria</taxon>
        <taxon>Hyphomicrobiales</taxon>
        <taxon>Aurantimonadaceae</taxon>
        <taxon>Fulvimarina</taxon>
    </lineage>
</organism>
<keyword evidence="10" id="KW-1185">Reference proteome</keyword>
<keyword evidence="5 8" id="KW-0812">Transmembrane</keyword>
<comment type="similarity">
    <text evidence="2">Belongs to the AzlC family.</text>
</comment>
<protein>
    <recommendedName>
        <fullName evidence="11">Branched-chain amino acid ABC transporter permease</fullName>
    </recommendedName>
</protein>
<reference evidence="9 10" key="1">
    <citation type="journal article" date="2010" name="J. Bacteriol.">
        <title>Genome sequence of Fulvimarina pelagi HTCC2506T, a Mn(II)-oxidizing alphaproteobacterium possessing an aerobic anoxygenic photosynthetic gene cluster and Xanthorhodopsin.</title>
        <authorList>
            <person name="Kang I."/>
            <person name="Oh H.M."/>
            <person name="Lim S.I."/>
            <person name="Ferriera S."/>
            <person name="Giovannoni S.J."/>
            <person name="Cho J.C."/>
        </authorList>
    </citation>
    <scope>NUCLEOTIDE SEQUENCE [LARGE SCALE GENOMIC DNA]</scope>
    <source>
        <strain evidence="9 10">HTCC2506</strain>
    </source>
</reference>
<dbReference type="HOGENOM" id="CLU_065777_2_0_5"/>
<proteinExistence type="inferred from homology"/>
<keyword evidence="6 8" id="KW-1133">Transmembrane helix</keyword>
<dbReference type="STRING" id="217511.GCA_001463845_01627"/>
<dbReference type="GO" id="GO:0005886">
    <property type="term" value="C:plasma membrane"/>
    <property type="evidence" value="ECO:0007669"/>
    <property type="project" value="UniProtKB-SubCell"/>
</dbReference>
<evidence type="ECO:0000256" key="2">
    <source>
        <dbReference type="ARBA" id="ARBA00010735"/>
    </source>
</evidence>
<keyword evidence="3" id="KW-0813">Transport</keyword>
<evidence type="ECO:0000256" key="6">
    <source>
        <dbReference type="ARBA" id="ARBA00022989"/>
    </source>
</evidence>
<dbReference type="RefSeq" id="WP_007066213.1">
    <property type="nucleotide sequence ID" value="NZ_DS022272.1"/>
</dbReference>
<accession>Q0G7X6</accession>
<dbReference type="GO" id="GO:1903785">
    <property type="term" value="P:L-valine transmembrane transport"/>
    <property type="evidence" value="ECO:0007669"/>
    <property type="project" value="TreeGrafter"/>
</dbReference>
<evidence type="ECO:0000313" key="10">
    <source>
        <dbReference type="Proteomes" id="UP000004310"/>
    </source>
</evidence>
<dbReference type="Pfam" id="PF03591">
    <property type="entry name" value="AzlC"/>
    <property type="match status" value="1"/>
</dbReference>
<comment type="caution">
    <text evidence="9">The sequence shown here is derived from an EMBL/GenBank/DDBJ whole genome shotgun (WGS) entry which is preliminary data.</text>
</comment>
<sequence length="247" mass="25877">MLSARKADPAVVSALRDVFPIILAVVPFGMVYGTVAAGEGLTLLQTVGFSASVFAGASQLAALQLVGIGAPVWSVLLAVFALNFRHILYSASVGRHIKHFPKAAKALAFFLLADPTFAAAEARAGRRALSTGYYFAYGLSLYVCWLISSLVGALAGALIEDPAVFGIDFVLPVYFLALVMTFRQRASFWPVASTSAAASIVIYAVIGPPWHVTLGALAGILVAAVMPIENRSVGSPMADEQSAEKAT</sequence>
<evidence type="ECO:0000256" key="4">
    <source>
        <dbReference type="ARBA" id="ARBA00022475"/>
    </source>
</evidence>
<feature type="transmembrane region" description="Helical" evidence="8">
    <location>
        <begin position="188"/>
        <end position="206"/>
    </location>
</feature>
<dbReference type="eggNOG" id="COG1296">
    <property type="taxonomic scope" value="Bacteria"/>
</dbReference>
<evidence type="ECO:0000256" key="7">
    <source>
        <dbReference type="ARBA" id="ARBA00023136"/>
    </source>
</evidence>
<keyword evidence="4" id="KW-1003">Cell membrane</keyword>
<dbReference type="PANTHER" id="PTHR34979:SF1">
    <property type="entry name" value="INNER MEMBRANE PROTEIN YGAZ"/>
    <property type="match status" value="1"/>
</dbReference>
<feature type="transmembrane region" description="Helical" evidence="8">
    <location>
        <begin position="212"/>
        <end position="228"/>
    </location>
</feature>
<evidence type="ECO:0000256" key="1">
    <source>
        <dbReference type="ARBA" id="ARBA00004651"/>
    </source>
</evidence>
<evidence type="ECO:0000313" key="9">
    <source>
        <dbReference type="EMBL" id="EAU42238.1"/>
    </source>
</evidence>
<evidence type="ECO:0000256" key="3">
    <source>
        <dbReference type="ARBA" id="ARBA00022448"/>
    </source>
</evidence>
<evidence type="ECO:0000256" key="5">
    <source>
        <dbReference type="ARBA" id="ARBA00022692"/>
    </source>
</evidence>
<dbReference type="EMBL" id="AATP01000001">
    <property type="protein sequence ID" value="EAU42238.1"/>
    <property type="molecule type" value="Genomic_DNA"/>
</dbReference>
<evidence type="ECO:0000256" key="8">
    <source>
        <dbReference type="SAM" id="Phobius"/>
    </source>
</evidence>
<feature type="transmembrane region" description="Helical" evidence="8">
    <location>
        <begin position="163"/>
        <end position="181"/>
    </location>
</feature>
<dbReference type="InterPro" id="IPR011606">
    <property type="entry name" value="Brnchd-chn_aa_trnsp_permease"/>
</dbReference>
<comment type="subcellular location">
    <subcellularLocation>
        <location evidence="1">Cell membrane</location>
        <topology evidence="1">Multi-pass membrane protein</topology>
    </subcellularLocation>
</comment>
<feature type="transmembrane region" description="Helical" evidence="8">
    <location>
        <begin position="133"/>
        <end position="157"/>
    </location>
</feature>
<keyword evidence="7 8" id="KW-0472">Membrane</keyword>
<feature type="transmembrane region" description="Helical" evidence="8">
    <location>
        <begin position="21"/>
        <end position="41"/>
    </location>
</feature>
<dbReference type="Proteomes" id="UP000004310">
    <property type="component" value="Unassembled WGS sequence"/>
</dbReference>
<dbReference type="AlphaFoldDB" id="Q0G7X6"/>
<gene>
    <name evidence="9" type="ORF">FP2506_05351</name>
</gene>
<name>Q0G7X6_9HYPH</name>
<feature type="transmembrane region" description="Helical" evidence="8">
    <location>
        <begin position="61"/>
        <end position="82"/>
    </location>
</feature>
<dbReference type="PANTHER" id="PTHR34979">
    <property type="entry name" value="INNER MEMBRANE PROTEIN YGAZ"/>
    <property type="match status" value="1"/>
</dbReference>